<comment type="caution">
    <text evidence="2">The sequence shown here is derived from an EMBL/GenBank/DDBJ whole genome shotgun (WGS) entry which is preliminary data.</text>
</comment>
<feature type="compositionally biased region" description="Acidic residues" evidence="1">
    <location>
        <begin position="308"/>
        <end position="318"/>
    </location>
</feature>
<dbReference type="OrthoDB" id="272719at2"/>
<feature type="compositionally biased region" description="Polar residues" evidence="1">
    <location>
        <begin position="353"/>
        <end position="396"/>
    </location>
</feature>
<feature type="compositionally biased region" description="Acidic residues" evidence="1">
    <location>
        <begin position="326"/>
        <end position="338"/>
    </location>
</feature>
<sequence length="916" mass="96218">MRLTLRTLLAYLDSTLDPQDSEALKQKVQESAFAAELVRRIRACTADPKLSAPSPEAIGPINDANVIAEYLDSTLTPEQIAETERFCLESDQHLAEAAACHQILTIALAQKATVDPDLRAHVLGLPDQVDASAATAFPVSQVPPVTSFSDVDVPPMAGTPSSGGQESLESVGAAGPDDPTLDAVPPVGPDDSGVRTAVTRIRDNAPLGTASANTPSAMAGAKPRPIGRDFYSGTVRPSRITPWLVTLGLAAVFLFVFSKAFEPVLNRETAMQDTDAEVDSEPDSLPSDAPAAVPTESQDTSAGSNTELETEAELDGDADAERAMDEAGDDTIGEEADPEAASPAVPDDEPTVAETTSDGSATSPGDADSPSNDTIASDSTSSESGNDASESASTPESPIADPADPVMAATDDATTPNPQNTLATDLPADESSSMADSDASGGPADPAALTEMSDDPTDSPAEDAAPAEDTELPGPVVENESELLVAVSGESTELLKRGDVLAVGDDLIAAPLYRPAILTRDELTVRVIGPAEIRIADPPLGQAPSAVSPETIQLQSGGLLVTTAEANGRFTFVSGDFRVQVDAPEPETTFAIRRRFQRPPGALPLAPDSVSRSIEVTSLVGPIEITTEKAALTDSTPEESIENDDAEGDTGDDGDVDPGDASSSDDAQADAPEEADLAESARAATRQWVQVGQTEQIVEGAQWLVDSSGKTKVQAPTEKPDWFTLEGENLTAVQQSAKDGLLALIEPENDLLLELREALDFRRSEVGALAGQTLLALGHPDVFFGSAGLLNRPRQRLHWQSHFEALQDYLNTSPEHAQAVFDAIGRMEMADQPILTELLIGLTNKQLAAGADAGLVGNLDSPSMSVRVLAVENLRQITGTTAYFNAAETNQSKRQNDLKKWQIRVRKGDIRYPDSP</sequence>
<accession>A0A5C6G044</accession>
<feature type="compositionally biased region" description="Polar residues" evidence="1">
    <location>
        <begin position="412"/>
        <end position="423"/>
    </location>
</feature>
<feature type="compositionally biased region" description="Polar residues" evidence="1">
    <location>
        <begin position="295"/>
        <end position="307"/>
    </location>
</feature>
<feature type="region of interest" description="Disordered" evidence="1">
    <location>
        <begin position="271"/>
        <end position="477"/>
    </location>
</feature>
<feature type="compositionally biased region" description="Acidic residues" evidence="1">
    <location>
        <begin position="636"/>
        <end position="658"/>
    </location>
</feature>
<feature type="compositionally biased region" description="Acidic residues" evidence="1">
    <location>
        <begin position="452"/>
        <end position="471"/>
    </location>
</feature>
<feature type="region of interest" description="Disordered" evidence="1">
    <location>
        <begin position="144"/>
        <end position="225"/>
    </location>
</feature>
<feature type="region of interest" description="Disordered" evidence="1">
    <location>
        <begin position="627"/>
        <end position="683"/>
    </location>
</feature>
<proteinExistence type="predicted"/>
<evidence type="ECO:0000313" key="3">
    <source>
        <dbReference type="Proteomes" id="UP000316476"/>
    </source>
</evidence>
<evidence type="ECO:0000313" key="2">
    <source>
        <dbReference type="EMBL" id="TWU66988.1"/>
    </source>
</evidence>
<reference evidence="2 3" key="1">
    <citation type="submission" date="2019-02" db="EMBL/GenBank/DDBJ databases">
        <title>Deep-cultivation of Planctomycetes and their phenomic and genomic characterization uncovers novel biology.</title>
        <authorList>
            <person name="Wiegand S."/>
            <person name="Jogler M."/>
            <person name="Boedeker C."/>
            <person name="Pinto D."/>
            <person name="Vollmers J."/>
            <person name="Rivas-Marin E."/>
            <person name="Kohn T."/>
            <person name="Peeters S.H."/>
            <person name="Heuer A."/>
            <person name="Rast P."/>
            <person name="Oberbeckmann S."/>
            <person name="Bunk B."/>
            <person name="Jeske O."/>
            <person name="Meyerdierks A."/>
            <person name="Storesund J.E."/>
            <person name="Kallscheuer N."/>
            <person name="Luecker S."/>
            <person name="Lage O.M."/>
            <person name="Pohl T."/>
            <person name="Merkel B.J."/>
            <person name="Hornburger P."/>
            <person name="Mueller R.-W."/>
            <person name="Bruemmer F."/>
            <person name="Labrenz M."/>
            <person name="Spormann A.M."/>
            <person name="Op Den Camp H."/>
            <person name="Overmann J."/>
            <person name="Amann R."/>
            <person name="Jetten M.S.M."/>
            <person name="Mascher T."/>
            <person name="Medema M.H."/>
            <person name="Devos D.P."/>
            <person name="Kaster A.-K."/>
            <person name="Ovreas L."/>
            <person name="Rohde M."/>
            <person name="Galperin M.Y."/>
            <person name="Jogler C."/>
        </authorList>
    </citation>
    <scope>NUCLEOTIDE SEQUENCE [LARGE SCALE GENOMIC DNA]</scope>
    <source>
        <strain evidence="2 3">V7</strain>
    </source>
</reference>
<organism evidence="2 3">
    <name type="scientific">Crateriforma conspicua</name>
    <dbReference type="NCBI Taxonomy" id="2527996"/>
    <lineage>
        <taxon>Bacteria</taxon>
        <taxon>Pseudomonadati</taxon>
        <taxon>Planctomycetota</taxon>
        <taxon>Planctomycetia</taxon>
        <taxon>Planctomycetales</taxon>
        <taxon>Planctomycetaceae</taxon>
        <taxon>Crateriforma</taxon>
    </lineage>
</organism>
<dbReference type="RefSeq" id="WP_146413497.1">
    <property type="nucleotide sequence ID" value="NZ_SJPZ01000001.1"/>
</dbReference>
<dbReference type="AlphaFoldDB" id="A0A5C6G044"/>
<feature type="compositionally biased region" description="Low complexity" evidence="1">
    <location>
        <begin position="429"/>
        <end position="448"/>
    </location>
</feature>
<name>A0A5C6G044_9PLAN</name>
<dbReference type="EMBL" id="SJPZ01000001">
    <property type="protein sequence ID" value="TWU66988.1"/>
    <property type="molecule type" value="Genomic_DNA"/>
</dbReference>
<evidence type="ECO:0000256" key="1">
    <source>
        <dbReference type="SAM" id="MobiDB-lite"/>
    </source>
</evidence>
<protein>
    <submittedName>
        <fullName evidence="2">Uncharacterized protein</fullName>
    </submittedName>
</protein>
<gene>
    <name evidence="2" type="ORF">V7x_25600</name>
</gene>
<feature type="compositionally biased region" description="Acidic residues" evidence="1">
    <location>
        <begin position="667"/>
        <end position="677"/>
    </location>
</feature>
<dbReference type="Proteomes" id="UP000316476">
    <property type="component" value="Unassembled WGS sequence"/>
</dbReference>
<feature type="compositionally biased region" description="Polar residues" evidence="1">
    <location>
        <begin position="159"/>
        <end position="168"/>
    </location>
</feature>